<dbReference type="AlphaFoldDB" id="A0A516IR27"/>
<dbReference type="RefSeq" id="WP_147493810.1">
    <property type="nucleotide sequence ID" value="NZ_CP041659.1"/>
</dbReference>
<dbReference type="GO" id="GO:0016788">
    <property type="term" value="F:hydrolase activity, acting on ester bonds"/>
    <property type="evidence" value="ECO:0007669"/>
    <property type="project" value="UniProtKB-ARBA"/>
</dbReference>
<dbReference type="Proteomes" id="UP000321857">
    <property type="component" value="Chromosome"/>
</dbReference>
<dbReference type="OrthoDB" id="9805649at2"/>
<gene>
    <name evidence="2" type="ORF">FMM02_04875</name>
</gene>
<evidence type="ECO:0000313" key="2">
    <source>
        <dbReference type="EMBL" id="QDP19357.1"/>
    </source>
</evidence>
<dbReference type="InterPro" id="IPR013830">
    <property type="entry name" value="SGNH_hydro"/>
</dbReference>
<reference evidence="2 3" key="1">
    <citation type="submission" date="2019-07" db="EMBL/GenBank/DDBJ databases">
        <title>Sphingomonas AE3 Genome sequencing and assembly.</title>
        <authorList>
            <person name="Kim H."/>
        </authorList>
    </citation>
    <scope>NUCLEOTIDE SEQUENCE [LARGE SCALE GENOMIC DNA]</scope>
    <source>
        <strain evidence="2 3">AE3</strain>
    </source>
</reference>
<dbReference type="PANTHER" id="PTHR30383:SF29">
    <property type="entry name" value="SGNH HYDROLASE-TYPE ESTERASE DOMAIN-CONTAINING PROTEIN"/>
    <property type="match status" value="1"/>
</dbReference>
<accession>A0A516IR27</accession>
<organism evidence="2 3">
    <name type="scientific">Sphingomonas xanthus</name>
    <dbReference type="NCBI Taxonomy" id="2594473"/>
    <lineage>
        <taxon>Bacteria</taxon>
        <taxon>Pseudomonadati</taxon>
        <taxon>Pseudomonadota</taxon>
        <taxon>Alphaproteobacteria</taxon>
        <taxon>Sphingomonadales</taxon>
        <taxon>Sphingomonadaceae</taxon>
        <taxon>Sphingomonas</taxon>
    </lineage>
</organism>
<name>A0A516IR27_9SPHN</name>
<sequence length="209" mass="22028">MTAVRAAFFGDSLTLGVGDPEKLGWAGRLARAAQANGHDITAYNLGIRRDTSSDIARRWGAEAEARLPASARRLLLFSFGTNDCLEEDGRRRVSHAQSLDNARAILEPALRFAPVLVVGPPPVADEAENLRIAALSSDQHALCDRLGIDFIPLFALLRCAEPWVSSLSDGYHPGAAGYALAADIIGASPKWTSAIGGEDAPPVGLTASG</sequence>
<dbReference type="SUPFAM" id="SSF52266">
    <property type="entry name" value="SGNH hydrolase"/>
    <property type="match status" value="1"/>
</dbReference>
<evidence type="ECO:0000313" key="3">
    <source>
        <dbReference type="Proteomes" id="UP000321857"/>
    </source>
</evidence>
<proteinExistence type="predicted"/>
<dbReference type="Gene3D" id="3.40.50.1110">
    <property type="entry name" value="SGNH hydrolase"/>
    <property type="match status" value="1"/>
</dbReference>
<evidence type="ECO:0000259" key="1">
    <source>
        <dbReference type="Pfam" id="PF13472"/>
    </source>
</evidence>
<dbReference type="InterPro" id="IPR036514">
    <property type="entry name" value="SGNH_hydro_sf"/>
</dbReference>
<dbReference type="KEGG" id="sxa:FMM02_04875"/>
<dbReference type="InterPro" id="IPR051532">
    <property type="entry name" value="Ester_Hydrolysis_Enzymes"/>
</dbReference>
<dbReference type="EMBL" id="CP041659">
    <property type="protein sequence ID" value="QDP19357.1"/>
    <property type="molecule type" value="Genomic_DNA"/>
</dbReference>
<dbReference type="PANTHER" id="PTHR30383">
    <property type="entry name" value="THIOESTERASE 1/PROTEASE 1/LYSOPHOSPHOLIPASE L1"/>
    <property type="match status" value="1"/>
</dbReference>
<dbReference type="Pfam" id="PF13472">
    <property type="entry name" value="Lipase_GDSL_2"/>
    <property type="match status" value="1"/>
</dbReference>
<feature type="domain" description="SGNH hydrolase-type esterase" evidence="1">
    <location>
        <begin position="8"/>
        <end position="180"/>
    </location>
</feature>
<keyword evidence="3" id="KW-1185">Reference proteome</keyword>
<protein>
    <recommendedName>
        <fullName evidence="1">SGNH hydrolase-type esterase domain-containing protein</fullName>
    </recommendedName>
</protein>